<comment type="caution">
    <text evidence="7">The sequence shown here is derived from an EMBL/GenBank/DDBJ whole genome shotgun (WGS) entry which is preliminary data.</text>
</comment>
<evidence type="ECO:0000256" key="2">
    <source>
        <dbReference type="ARBA" id="ARBA00008829"/>
    </source>
</evidence>
<organism evidence="7 8">
    <name type="scientific">Schistosoma japonicum</name>
    <name type="common">Blood fluke</name>
    <dbReference type="NCBI Taxonomy" id="6182"/>
    <lineage>
        <taxon>Eukaryota</taxon>
        <taxon>Metazoa</taxon>
        <taxon>Spiralia</taxon>
        <taxon>Lophotrochozoa</taxon>
        <taxon>Platyhelminthes</taxon>
        <taxon>Trematoda</taxon>
        <taxon>Digenea</taxon>
        <taxon>Strigeidida</taxon>
        <taxon>Schistosomatoidea</taxon>
        <taxon>Schistosomatidae</taxon>
        <taxon>Schistosoma</taxon>
    </lineage>
</organism>
<evidence type="ECO:0000256" key="4">
    <source>
        <dbReference type="ARBA" id="ARBA00039113"/>
    </source>
</evidence>
<dbReference type="PANTHER" id="PTHR11647:SF1">
    <property type="entry name" value="COLLAPSIN RESPONSE MEDIATOR PROTEIN"/>
    <property type="match status" value="1"/>
</dbReference>
<dbReference type="InterPro" id="IPR006680">
    <property type="entry name" value="Amidohydro-rel"/>
</dbReference>
<dbReference type="InterPro" id="IPR050378">
    <property type="entry name" value="Metallo-dep_Hydrolases_sf"/>
</dbReference>
<evidence type="ECO:0000256" key="1">
    <source>
        <dbReference type="ARBA" id="ARBA00001947"/>
    </source>
</evidence>
<dbReference type="Gene3D" id="3.20.20.140">
    <property type="entry name" value="Metal-dependent hydrolases"/>
    <property type="match status" value="1"/>
</dbReference>
<dbReference type="AlphaFoldDB" id="A0A4Z2DQ32"/>
<dbReference type="Pfam" id="PF01979">
    <property type="entry name" value="Amidohydro_1"/>
    <property type="match status" value="1"/>
</dbReference>
<gene>
    <name evidence="7" type="ORF">EWB00_010043</name>
</gene>
<feature type="compositionally biased region" description="Polar residues" evidence="5">
    <location>
        <begin position="602"/>
        <end position="615"/>
    </location>
</feature>
<feature type="region of interest" description="Disordered" evidence="5">
    <location>
        <begin position="586"/>
        <end position="615"/>
    </location>
</feature>
<evidence type="ECO:0000256" key="5">
    <source>
        <dbReference type="SAM" id="MobiDB-lite"/>
    </source>
</evidence>
<keyword evidence="8" id="KW-1185">Reference proteome</keyword>
<dbReference type="InterPro" id="IPR011059">
    <property type="entry name" value="Metal-dep_hydrolase_composite"/>
</dbReference>
<name>A0A4Z2DQ32_SCHJA</name>
<protein>
    <recommendedName>
        <fullName evidence="4">dihydropyrimidinase</fullName>
        <ecNumber evidence="4">3.5.2.2</ecNumber>
    </recommendedName>
</protein>
<evidence type="ECO:0000313" key="8">
    <source>
        <dbReference type="Proteomes" id="UP000311919"/>
    </source>
</evidence>
<dbReference type="InterPro" id="IPR032466">
    <property type="entry name" value="Metal_Hydrolase"/>
</dbReference>
<dbReference type="EMBL" id="SKCS01000070">
    <property type="protein sequence ID" value="TNN18549.1"/>
    <property type="molecule type" value="Genomic_DNA"/>
</dbReference>
<proteinExistence type="inferred from homology"/>
<dbReference type="SUPFAM" id="SSF51338">
    <property type="entry name" value="Composite domain of metallo-dependent hydrolases"/>
    <property type="match status" value="1"/>
</dbReference>
<dbReference type="SUPFAM" id="SSF51556">
    <property type="entry name" value="Metallo-dependent hydrolases"/>
    <property type="match status" value="1"/>
</dbReference>
<evidence type="ECO:0000256" key="3">
    <source>
        <dbReference type="ARBA" id="ARBA00036696"/>
    </source>
</evidence>
<dbReference type="GO" id="GO:0004157">
    <property type="term" value="F:dihydropyrimidinase activity"/>
    <property type="evidence" value="ECO:0007669"/>
    <property type="project" value="UniProtKB-EC"/>
</dbReference>
<dbReference type="GO" id="GO:0005829">
    <property type="term" value="C:cytosol"/>
    <property type="evidence" value="ECO:0007669"/>
    <property type="project" value="TreeGrafter"/>
</dbReference>
<reference evidence="7 8" key="1">
    <citation type="submission" date="2019-03" db="EMBL/GenBank/DDBJ databases">
        <title>An improved genome assembly of the fluke Schistosoma japonicum.</title>
        <authorList>
            <person name="Hu W."/>
            <person name="Luo F."/>
            <person name="Yin M."/>
            <person name="Mo X."/>
            <person name="Sun C."/>
            <person name="Wu Q."/>
            <person name="Zhu B."/>
            <person name="Xiang M."/>
            <person name="Wang J."/>
            <person name="Wang Y."/>
            <person name="Zhang T."/>
            <person name="Xu B."/>
            <person name="Zheng H."/>
            <person name="Feng Z."/>
        </authorList>
    </citation>
    <scope>NUCLEOTIDE SEQUENCE [LARGE SCALE GENOMIC DNA]</scope>
    <source>
        <strain evidence="7">HuSjv2</strain>
        <tissue evidence="7">Worms</tissue>
    </source>
</reference>
<dbReference type="EC" id="3.5.2.2" evidence="4"/>
<dbReference type="PANTHER" id="PTHR11647">
    <property type="entry name" value="HYDRANTOINASE/DIHYDROPYRIMIDINASE FAMILY MEMBER"/>
    <property type="match status" value="1"/>
</dbReference>
<evidence type="ECO:0000259" key="6">
    <source>
        <dbReference type="Pfam" id="PF01979"/>
    </source>
</evidence>
<dbReference type="STRING" id="6182.A0A4Z2DQ32"/>
<accession>A0A4Z2DQ32</accession>
<comment type="cofactor">
    <cofactor evidence="1">
        <name>Zn(2+)</name>
        <dbReference type="ChEBI" id="CHEBI:29105"/>
    </cofactor>
</comment>
<evidence type="ECO:0000313" key="7">
    <source>
        <dbReference type="EMBL" id="TNN18549.1"/>
    </source>
</evidence>
<dbReference type="OrthoDB" id="10258955at2759"/>
<dbReference type="GO" id="GO:0006208">
    <property type="term" value="P:pyrimidine nucleobase catabolic process"/>
    <property type="evidence" value="ECO:0007669"/>
    <property type="project" value="TreeGrafter"/>
</dbReference>
<sequence>MSHRREAGAVPPWVIPEEHANSTLKNKTIPIINNNLINTTNNNDKEQVNETTINKHNQIDNFCMPINVQMKKEQLYITGGQLVNSDCMQFADILIEDGKVVSTGKNIKVQSDTPTLDASGMLIMPGGIDISTYLIQDLNSFDKEAYTNTTKKALLGGTTTIVDTILCPKGSSAVNLMKKYQDNLHETKLWCDVVIRIGFMEIQEAQLNEIDQLSKQYGINSFLFIIDPFEMNKTSEESLYIRNLLKAFDLCKQTGAIAVIKCDLSGSTDHLNKQNELEKSLVEKCIHLADSTNCPIIFTSVNEMNTIERISEGRRQIPPVHVTACCTPKTLLPQVACNQQTDNTLLHLLTNGDITLISSDQSNANTTGKSNDLQTIGQRLITTWEAAVPSGWLDASSFVSLTSANAAQYLGLYPNKGSLYPGADADLICWPYESLTNPAIGQPTLIVHHGKVMAYNGSLIEKQGNNDALKMISLNNFNEIQPSQPCGALKTGKLFPSTIYGLVNASERLRKSNQMAIIREPWTMNNLTTELNTLQTKISNNTENSSINEQMKIDNTQIESNDSVMTSSTNTRTIRGQRDLHASGFSLSGAQIDDDRPIRSGIRTQQQNETRNPLW</sequence>
<feature type="domain" description="Amidohydrolase-related" evidence="6">
    <location>
        <begin position="123"/>
        <end position="432"/>
    </location>
</feature>
<comment type="similarity">
    <text evidence="2">Belongs to the metallo-dependent hydrolases superfamily. Hydantoinase/dihydropyrimidinase family.</text>
</comment>
<dbReference type="Proteomes" id="UP000311919">
    <property type="component" value="Unassembled WGS sequence"/>
</dbReference>
<comment type="catalytic activity">
    <reaction evidence="3">
        <text>5,6-dihydrouracil + H2O = 3-(carbamoylamino)propanoate + H(+)</text>
        <dbReference type="Rhea" id="RHEA:16121"/>
        <dbReference type="ChEBI" id="CHEBI:11892"/>
        <dbReference type="ChEBI" id="CHEBI:15377"/>
        <dbReference type="ChEBI" id="CHEBI:15378"/>
        <dbReference type="ChEBI" id="CHEBI:15901"/>
        <dbReference type="EC" id="3.5.2.2"/>
    </reaction>
</comment>